<proteinExistence type="predicted"/>
<accession>A0A7S1CZH3</accession>
<dbReference type="AlphaFoldDB" id="A0A7S1CZH3"/>
<feature type="region of interest" description="Disordered" evidence="1">
    <location>
        <begin position="1"/>
        <end position="26"/>
    </location>
</feature>
<feature type="region of interest" description="Disordered" evidence="1">
    <location>
        <begin position="43"/>
        <end position="118"/>
    </location>
</feature>
<protein>
    <submittedName>
        <fullName evidence="2">Uncharacterized protein</fullName>
    </submittedName>
</protein>
<gene>
    <name evidence="2" type="ORF">CTEN0397_LOCUS2839</name>
</gene>
<name>A0A7S1CZH3_CYCTE</name>
<feature type="compositionally biased region" description="Basic and acidic residues" evidence="1">
    <location>
        <begin position="93"/>
        <end position="118"/>
    </location>
</feature>
<evidence type="ECO:0000313" key="2">
    <source>
        <dbReference type="EMBL" id="CAD8931816.1"/>
    </source>
</evidence>
<reference evidence="2" key="1">
    <citation type="submission" date="2021-01" db="EMBL/GenBank/DDBJ databases">
        <authorList>
            <person name="Corre E."/>
            <person name="Pelletier E."/>
            <person name="Niang G."/>
            <person name="Scheremetjew M."/>
            <person name="Finn R."/>
            <person name="Kale V."/>
            <person name="Holt S."/>
            <person name="Cochrane G."/>
            <person name="Meng A."/>
            <person name="Brown T."/>
            <person name="Cohen L."/>
        </authorList>
    </citation>
    <scope>NUCLEOTIDE SEQUENCE</scope>
    <source>
        <strain evidence="2">ECT3854</strain>
    </source>
</reference>
<evidence type="ECO:0000256" key="1">
    <source>
        <dbReference type="SAM" id="MobiDB-lite"/>
    </source>
</evidence>
<organism evidence="2">
    <name type="scientific">Cyclophora tenuis</name>
    <name type="common">Marine diatom</name>
    <dbReference type="NCBI Taxonomy" id="216820"/>
    <lineage>
        <taxon>Eukaryota</taxon>
        <taxon>Sar</taxon>
        <taxon>Stramenopiles</taxon>
        <taxon>Ochrophyta</taxon>
        <taxon>Bacillariophyta</taxon>
        <taxon>Fragilariophyceae</taxon>
        <taxon>Fragilariophycidae</taxon>
        <taxon>Cyclophorales</taxon>
        <taxon>Cyclophoraceae</taxon>
        <taxon>Cyclophora</taxon>
    </lineage>
</organism>
<sequence length="118" mass="13503">MFLPLPSFGEEEEDDERTTCTETLPTFFIPGINGTPRCLRETTRTRIHHQNRRNSTTKARSHSPRRTEGLSLGTRIGTTTTTSTLTKKKNKKKAIDQKSHESLSRSVDSLRKMLSEHY</sequence>
<dbReference type="EMBL" id="HBFW01004406">
    <property type="protein sequence ID" value="CAD8931816.1"/>
    <property type="molecule type" value="Transcribed_RNA"/>
</dbReference>